<accession>A0A1G2B0A6</accession>
<dbReference type="EMBL" id="MHKD01000042">
    <property type="protein sequence ID" value="OGY81647.1"/>
    <property type="molecule type" value="Genomic_DNA"/>
</dbReference>
<dbReference type="Gene3D" id="3.30.56.10">
    <property type="match status" value="2"/>
</dbReference>
<dbReference type="SUPFAM" id="SSF50249">
    <property type="entry name" value="Nucleic acid-binding proteins"/>
    <property type="match status" value="1"/>
</dbReference>
<dbReference type="Gene3D" id="2.40.50.140">
    <property type="entry name" value="Nucleic acid-binding proteins"/>
    <property type="match status" value="1"/>
</dbReference>
<dbReference type="STRING" id="1798542.A3F54_01115"/>
<evidence type="ECO:0000256" key="9">
    <source>
        <dbReference type="ARBA" id="ARBA00022840"/>
    </source>
</evidence>
<dbReference type="Proteomes" id="UP000176952">
    <property type="component" value="Unassembled WGS sequence"/>
</dbReference>
<keyword evidence="4 15" id="KW-0963">Cytoplasm</keyword>
<dbReference type="GO" id="GO:0009328">
    <property type="term" value="C:phenylalanine-tRNA ligase complex"/>
    <property type="evidence" value="ECO:0007669"/>
    <property type="project" value="TreeGrafter"/>
</dbReference>
<dbReference type="InterPro" id="IPR041616">
    <property type="entry name" value="PheRS_beta_core"/>
</dbReference>
<dbReference type="InterPro" id="IPR009061">
    <property type="entry name" value="DNA-bd_dom_put_sf"/>
</dbReference>
<feature type="binding site" evidence="15">
    <location>
        <position position="461"/>
    </location>
    <ligand>
        <name>Mg(2+)</name>
        <dbReference type="ChEBI" id="CHEBI:18420"/>
        <note>shared with alpha subunit</note>
    </ligand>
</feature>
<keyword evidence="13 15" id="KW-0030">Aminoacyl-tRNA synthetase</keyword>
<dbReference type="PROSITE" id="PS51447">
    <property type="entry name" value="FDX_ACB"/>
    <property type="match status" value="1"/>
</dbReference>
<dbReference type="GO" id="GO:0006432">
    <property type="term" value="P:phenylalanyl-tRNA aminoacylation"/>
    <property type="evidence" value="ECO:0007669"/>
    <property type="project" value="UniProtKB-UniRule"/>
</dbReference>
<keyword evidence="9 15" id="KW-0067">ATP-binding</keyword>
<dbReference type="FunFam" id="3.30.70.380:FF:000001">
    <property type="entry name" value="Phenylalanine--tRNA ligase beta subunit"/>
    <property type="match status" value="1"/>
</dbReference>
<dbReference type="AlphaFoldDB" id="A0A1G2B0A6"/>
<evidence type="ECO:0000256" key="15">
    <source>
        <dbReference type="HAMAP-Rule" id="MF_00283"/>
    </source>
</evidence>
<dbReference type="InterPro" id="IPR045864">
    <property type="entry name" value="aa-tRNA-synth_II/BPL/LPL"/>
</dbReference>
<feature type="domain" description="TRNA-binding" evidence="17">
    <location>
        <begin position="39"/>
        <end position="148"/>
    </location>
</feature>
<dbReference type="InterPro" id="IPR020825">
    <property type="entry name" value="Phe-tRNA_synthase-like_B3/B4"/>
</dbReference>
<dbReference type="Pfam" id="PF17759">
    <property type="entry name" value="tRNA_synthFbeta"/>
    <property type="match status" value="1"/>
</dbReference>
<dbReference type="PROSITE" id="PS51483">
    <property type="entry name" value="B5"/>
    <property type="match status" value="1"/>
</dbReference>
<evidence type="ECO:0000256" key="5">
    <source>
        <dbReference type="ARBA" id="ARBA00022555"/>
    </source>
</evidence>
<dbReference type="GO" id="GO:0000049">
    <property type="term" value="F:tRNA binding"/>
    <property type="evidence" value="ECO:0007669"/>
    <property type="project" value="UniProtKB-UniRule"/>
</dbReference>
<evidence type="ECO:0000313" key="20">
    <source>
        <dbReference type="EMBL" id="OGY81647.1"/>
    </source>
</evidence>
<comment type="similarity">
    <text evidence="2 15">Belongs to the phenylalanyl-tRNA synthetase beta subunit family. Type 1 subfamily.</text>
</comment>
<dbReference type="Pfam" id="PF03484">
    <property type="entry name" value="B5"/>
    <property type="match status" value="1"/>
</dbReference>
<dbReference type="NCBIfam" id="TIGR00472">
    <property type="entry name" value="pheT_bact"/>
    <property type="match status" value="1"/>
</dbReference>
<dbReference type="InterPro" id="IPR033714">
    <property type="entry name" value="tRNA_bind_bactPheRS"/>
</dbReference>
<dbReference type="Pfam" id="PF03483">
    <property type="entry name" value="B3_4"/>
    <property type="match status" value="1"/>
</dbReference>
<evidence type="ECO:0000259" key="18">
    <source>
        <dbReference type="PROSITE" id="PS51447"/>
    </source>
</evidence>
<dbReference type="GO" id="GO:0005524">
    <property type="term" value="F:ATP binding"/>
    <property type="evidence" value="ECO:0007669"/>
    <property type="project" value="UniProtKB-UniRule"/>
</dbReference>
<dbReference type="InterPro" id="IPR005146">
    <property type="entry name" value="B3/B4_tRNA-bd"/>
</dbReference>
<dbReference type="Pfam" id="PF03147">
    <property type="entry name" value="FDX-ACB"/>
    <property type="match status" value="1"/>
</dbReference>
<dbReference type="PROSITE" id="PS50886">
    <property type="entry name" value="TRBD"/>
    <property type="match status" value="1"/>
</dbReference>
<feature type="binding site" evidence="15">
    <location>
        <position position="465"/>
    </location>
    <ligand>
        <name>Mg(2+)</name>
        <dbReference type="ChEBI" id="CHEBI:18420"/>
        <note>shared with alpha subunit</note>
    </ligand>
</feature>
<evidence type="ECO:0000259" key="17">
    <source>
        <dbReference type="PROSITE" id="PS50886"/>
    </source>
</evidence>
<evidence type="ECO:0000256" key="14">
    <source>
        <dbReference type="ARBA" id="ARBA00049255"/>
    </source>
</evidence>
<proteinExistence type="inferred from homology"/>
<dbReference type="InterPro" id="IPR002547">
    <property type="entry name" value="tRNA-bd_dom"/>
</dbReference>
<comment type="catalytic activity">
    <reaction evidence="14 15">
        <text>tRNA(Phe) + L-phenylalanine + ATP = L-phenylalanyl-tRNA(Phe) + AMP + diphosphate + H(+)</text>
        <dbReference type="Rhea" id="RHEA:19413"/>
        <dbReference type="Rhea" id="RHEA-COMP:9668"/>
        <dbReference type="Rhea" id="RHEA-COMP:9699"/>
        <dbReference type="ChEBI" id="CHEBI:15378"/>
        <dbReference type="ChEBI" id="CHEBI:30616"/>
        <dbReference type="ChEBI" id="CHEBI:33019"/>
        <dbReference type="ChEBI" id="CHEBI:58095"/>
        <dbReference type="ChEBI" id="CHEBI:78442"/>
        <dbReference type="ChEBI" id="CHEBI:78531"/>
        <dbReference type="ChEBI" id="CHEBI:456215"/>
        <dbReference type="EC" id="6.1.1.20"/>
    </reaction>
</comment>
<comment type="subcellular location">
    <subcellularLocation>
        <location evidence="1 15">Cytoplasm</location>
    </subcellularLocation>
</comment>
<dbReference type="GO" id="GO:0000287">
    <property type="term" value="F:magnesium ion binding"/>
    <property type="evidence" value="ECO:0007669"/>
    <property type="project" value="UniProtKB-UniRule"/>
</dbReference>
<keyword evidence="8 15" id="KW-0547">Nucleotide-binding</keyword>
<comment type="subunit">
    <text evidence="3 15">Tetramer of two alpha and two beta subunits.</text>
</comment>
<dbReference type="SUPFAM" id="SSF56037">
    <property type="entry name" value="PheT/TilS domain"/>
    <property type="match status" value="1"/>
</dbReference>
<evidence type="ECO:0000256" key="2">
    <source>
        <dbReference type="ARBA" id="ARBA00008653"/>
    </source>
</evidence>
<gene>
    <name evidence="15" type="primary">pheT</name>
    <name evidence="20" type="ORF">A3F54_01115</name>
</gene>
<feature type="binding site" evidence="15">
    <location>
        <position position="455"/>
    </location>
    <ligand>
        <name>Mg(2+)</name>
        <dbReference type="ChEBI" id="CHEBI:18420"/>
        <note>shared with alpha subunit</note>
    </ligand>
</feature>
<evidence type="ECO:0000256" key="7">
    <source>
        <dbReference type="ARBA" id="ARBA00022723"/>
    </source>
</evidence>
<dbReference type="PANTHER" id="PTHR10947">
    <property type="entry name" value="PHENYLALANYL-TRNA SYNTHETASE BETA CHAIN AND LEUCINE-RICH REPEAT-CONTAINING PROTEIN 47"/>
    <property type="match status" value="1"/>
</dbReference>
<comment type="caution">
    <text evidence="20">The sequence shown here is derived from an EMBL/GenBank/DDBJ whole genome shotgun (WGS) entry which is preliminary data.</text>
</comment>
<evidence type="ECO:0000313" key="21">
    <source>
        <dbReference type="Proteomes" id="UP000176952"/>
    </source>
</evidence>
<reference evidence="20 21" key="1">
    <citation type="journal article" date="2016" name="Nat. Commun.">
        <title>Thousands of microbial genomes shed light on interconnected biogeochemical processes in an aquifer system.</title>
        <authorList>
            <person name="Anantharaman K."/>
            <person name="Brown C.T."/>
            <person name="Hug L.A."/>
            <person name="Sharon I."/>
            <person name="Castelle C.J."/>
            <person name="Probst A.J."/>
            <person name="Thomas B.C."/>
            <person name="Singh A."/>
            <person name="Wilkins M.J."/>
            <person name="Karaoz U."/>
            <person name="Brodie E.L."/>
            <person name="Williams K.H."/>
            <person name="Hubbard S.S."/>
            <person name="Banfield J.F."/>
        </authorList>
    </citation>
    <scope>NUCLEOTIDE SEQUENCE [LARGE SCALE GENOMIC DNA]</scope>
</reference>
<keyword evidence="7 15" id="KW-0479">Metal-binding</keyword>
<dbReference type="EC" id="6.1.1.20" evidence="15"/>
<dbReference type="InterPro" id="IPR012340">
    <property type="entry name" value="NA-bd_OB-fold"/>
</dbReference>
<dbReference type="InterPro" id="IPR045060">
    <property type="entry name" value="Phe-tRNA-ligase_IIc_bsu"/>
</dbReference>
<dbReference type="SUPFAM" id="SSF55681">
    <property type="entry name" value="Class II aaRS and biotin synthetases"/>
    <property type="match status" value="1"/>
</dbReference>
<keyword evidence="12 15" id="KW-0648">Protein biosynthesis</keyword>
<dbReference type="InterPro" id="IPR036690">
    <property type="entry name" value="Fdx_antiC-bd_sf"/>
</dbReference>
<organism evidence="20 21">
    <name type="scientific">Candidatus Kerfeldbacteria bacterium RIFCSPHIGHO2_12_FULL_48_17</name>
    <dbReference type="NCBI Taxonomy" id="1798542"/>
    <lineage>
        <taxon>Bacteria</taxon>
        <taxon>Candidatus Kerfeldiibacteriota</taxon>
    </lineage>
</organism>
<dbReference type="InterPro" id="IPR005147">
    <property type="entry name" value="tRNA_synthase_B5-dom"/>
</dbReference>
<keyword evidence="6 15" id="KW-0436">Ligase</keyword>
<dbReference type="GO" id="GO:0004826">
    <property type="term" value="F:phenylalanine-tRNA ligase activity"/>
    <property type="evidence" value="ECO:0007669"/>
    <property type="project" value="UniProtKB-UniRule"/>
</dbReference>
<feature type="binding site" evidence="15">
    <location>
        <position position="464"/>
    </location>
    <ligand>
        <name>Mg(2+)</name>
        <dbReference type="ChEBI" id="CHEBI:18420"/>
        <note>shared with alpha subunit</note>
    </ligand>
</feature>
<protein>
    <recommendedName>
        <fullName evidence="15">Phenylalanine--tRNA ligase beta subunit</fullName>
        <ecNumber evidence="15">6.1.1.20</ecNumber>
    </recommendedName>
    <alternativeName>
        <fullName evidence="15">Phenylalanyl-tRNA synthetase beta subunit</fullName>
        <shortName evidence="15">PheRS</shortName>
    </alternativeName>
</protein>
<dbReference type="PANTHER" id="PTHR10947:SF0">
    <property type="entry name" value="PHENYLALANINE--TRNA LIGASE BETA SUBUNIT"/>
    <property type="match status" value="1"/>
</dbReference>
<evidence type="ECO:0000256" key="1">
    <source>
        <dbReference type="ARBA" id="ARBA00004496"/>
    </source>
</evidence>
<dbReference type="Gene3D" id="3.30.70.380">
    <property type="entry name" value="Ferrodoxin-fold anticodon-binding domain"/>
    <property type="match status" value="1"/>
</dbReference>
<keyword evidence="11 16" id="KW-0694">RNA-binding</keyword>
<name>A0A1G2B0A6_9BACT</name>
<dbReference type="InterPro" id="IPR005121">
    <property type="entry name" value="Fdx_antiC-bd"/>
</dbReference>
<feature type="domain" description="FDX-ACB" evidence="18">
    <location>
        <begin position="691"/>
        <end position="784"/>
    </location>
</feature>
<dbReference type="Gene3D" id="3.50.40.10">
    <property type="entry name" value="Phenylalanyl-trna Synthetase, Chain B, domain 3"/>
    <property type="match status" value="1"/>
</dbReference>
<keyword evidence="10 15" id="KW-0460">Magnesium</keyword>
<dbReference type="SMART" id="SM00896">
    <property type="entry name" value="FDX-ACB"/>
    <property type="match status" value="1"/>
</dbReference>
<dbReference type="SUPFAM" id="SSF46955">
    <property type="entry name" value="Putative DNA-binding domain"/>
    <property type="match status" value="1"/>
</dbReference>
<dbReference type="InterPro" id="IPR004532">
    <property type="entry name" value="Phe-tRNA-ligase_IIc_bsu_bact"/>
</dbReference>
<evidence type="ECO:0000259" key="19">
    <source>
        <dbReference type="PROSITE" id="PS51483"/>
    </source>
</evidence>
<keyword evidence="5 16" id="KW-0820">tRNA-binding</keyword>
<dbReference type="SMART" id="SM00874">
    <property type="entry name" value="B5"/>
    <property type="match status" value="1"/>
</dbReference>
<evidence type="ECO:0000256" key="16">
    <source>
        <dbReference type="PROSITE-ProRule" id="PRU00209"/>
    </source>
</evidence>
<dbReference type="NCBIfam" id="NF045760">
    <property type="entry name" value="YtpR"/>
    <property type="match status" value="1"/>
</dbReference>
<evidence type="ECO:0000256" key="3">
    <source>
        <dbReference type="ARBA" id="ARBA00011209"/>
    </source>
</evidence>
<dbReference type="Pfam" id="PF01588">
    <property type="entry name" value="tRNA_bind"/>
    <property type="match status" value="1"/>
</dbReference>
<evidence type="ECO:0000256" key="12">
    <source>
        <dbReference type="ARBA" id="ARBA00022917"/>
    </source>
</evidence>
<feature type="domain" description="B5" evidence="19">
    <location>
        <begin position="401"/>
        <end position="477"/>
    </location>
</feature>
<sequence length="786" mass="86982">MKISLDWVKEYTRIKIPTPELKEQLTLRSVEIDAVTDFNDMWKDLLVGEVIAVRKHPGADKLSVAKVDTGLKILDIVCGGRNLAPGQKVAVALPGTILPNGTKIEAAIIRGQESEGMICSSEEIGLMKEGERHILVLDESAKNGVSLAKAMGITQEVLNVDVLPNRPDLMGHLGMAREIAAITGAKFMPDKHKLPKKMKETLALKVDVPDSKLCPRYSALVIDNVTITDSPAWIQNRLRAIGLRPINTIVDLTNYLAADLGLPFHAFDYDKISGATMKIRASLPDETLVTLDGVSRSLPAGTIVIADKDKVIDLAGIMGGQNSAVSQTTKRIVLQTAVFDAGAVRKASRLIGHRTDAVALFEKGVDGENTINALAKAYDILKEQNGDIYLDRVIDEYPKKRQARYITFTEKHYQTLIGEPIETREAGGILEKLGFEIFEKLTSGLKVSVPSWRPDVKIPEDAIEEVARIQGYDSLKEGLPFVPLKLYAKKPMVLLKRAASRYFTSMGFQEAVNYAFLGKSQLKKISANESMHIPLQNPMNAEQSYLRTELVSGLIRNVESNLRHTESVRLFEVGHAFFPGAEGKLPQEKTLLTALITEEAITFYAVKGIISGFFTALQRPDIDFTTTGSIYGQRGTTASVMHKNTQLGDFGLLTSTAMKNKQKNLNTWWLTLDLNTISELEKNHPEYKPLDTYPAVLFDVALIVDQALPWKNIEELVRAGGEGLVGTIELFDTYIGEQIPPGKKSLAFHLNYQSLERTLTKTEIDPIHEKIIHELTTTLHAQVREK</sequence>
<dbReference type="HAMAP" id="MF_00283">
    <property type="entry name" value="Phe_tRNA_synth_beta1"/>
    <property type="match status" value="1"/>
</dbReference>
<evidence type="ECO:0000256" key="8">
    <source>
        <dbReference type="ARBA" id="ARBA00022741"/>
    </source>
</evidence>
<evidence type="ECO:0000256" key="11">
    <source>
        <dbReference type="ARBA" id="ARBA00022884"/>
    </source>
</evidence>
<dbReference type="SMART" id="SM00873">
    <property type="entry name" value="B3_4"/>
    <property type="match status" value="1"/>
</dbReference>
<evidence type="ECO:0000256" key="6">
    <source>
        <dbReference type="ARBA" id="ARBA00022598"/>
    </source>
</evidence>
<dbReference type="Gene3D" id="3.30.930.10">
    <property type="entry name" value="Bira Bifunctional Protein, Domain 2"/>
    <property type="match status" value="1"/>
</dbReference>
<dbReference type="CDD" id="cd02796">
    <property type="entry name" value="tRNA_bind_bactPheRS"/>
    <property type="match status" value="1"/>
</dbReference>
<evidence type="ECO:0000256" key="10">
    <source>
        <dbReference type="ARBA" id="ARBA00022842"/>
    </source>
</evidence>
<comment type="cofactor">
    <cofactor evidence="15">
        <name>Mg(2+)</name>
        <dbReference type="ChEBI" id="CHEBI:18420"/>
    </cofactor>
    <text evidence="15">Binds 2 magnesium ions per tetramer.</text>
</comment>
<dbReference type="SUPFAM" id="SSF54991">
    <property type="entry name" value="Anticodon-binding domain of PheRS"/>
    <property type="match status" value="1"/>
</dbReference>
<evidence type="ECO:0000256" key="13">
    <source>
        <dbReference type="ARBA" id="ARBA00023146"/>
    </source>
</evidence>
<evidence type="ECO:0000256" key="4">
    <source>
        <dbReference type="ARBA" id="ARBA00022490"/>
    </source>
</evidence>